<feature type="region of interest" description="Disordered" evidence="1">
    <location>
        <begin position="1"/>
        <end position="84"/>
    </location>
</feature>
<keyword evidence="3" id="KW-1185">Reference proteome</keyword>
<gene>
    <name evidence="2" type="ORF">PVAP13_9KG237813</name>
</gene>
<organism evidence="2 3">
    <name type="scientific">Panicum virgatum</name>
    <name type="common">Blackwell switchgrass</name>
    <dbReference type="NCBI Taxonomy" id="38727"/>
    <lineage>
        <taxon>Eukaryota</taxon>
        <taxon>Viridiplantae</taxon>
        <taxon>Streptophyta</taxon>
        <taxon>Embryophyta</taxon>
        <taxon>Tracheophyta</taxon>
        <taxon>Spermatophyta</taxon>
        <taxon>Magnoliopsida</taxon>
        <taxon>Liliopsida</taxon>
        <taxon>Poales</taxon>
        <taxon>Poaceae</taxon>
        <taxon>PACMAD clade</taxon>
        <taxon>Panicoideae</taxon>
        <taxon>Panicodae</taxon>
        <taxon>Paniceae</taxon>
        <taxon>Panicinae</taxon>
        <taxon>Panicum</taxon>
        <taxon>Panicum sect. Hiantes</taxon>
    </lineage>
</organism>
<name>A0A8T0NSD0_PANVG</name>
<dbReference type="AlphaFoldDB" id="A0A8T0NSD0"/>
<accession>A0A8T0NSD0</accession>
<dbReference type="OrthoDB" id="680655at2759"/>
<feature type="compositionally biased region" description="Basic residues" evidence="1">
    <location>
        <begin position="27"/>
        <end position="39"/>
    </location>
</feature>
<evidence type="ECO:0000313" key="2">
    <source>
        <dbReference type="EMBL" id="KAG2550136.1"/>
    </source>
</evidence>
<evidence type="ECO:0000256" key="1">
    <source>
        <dbReference type="SAM" id="MobiDB-lite"/>
    </source>
</evidence>
<proteinExistence type="predicted"/>
<sequence>MIRGKRRCNRCGELGHGETSYKCRLNGTKKRKRKPRKNTTKYGDKAKVPSQKKQKTKTNIDDNGAAPNVHENEANIDDNGAAPNVQENIVAVRSPSKPTKESIMQASPHRLTRSRLAMLMGEGGGEQATMQNSPPRDHQQKS</sequence>
<dbReference type="EMBL" id="CM029053">
    <property type="protein sequence ID" value="KAG2550136.1"/>
    <property type="molecule type" value="Genomic_DNA"/>
</dbReference>
<dbReference type="Proteomes" id="UP000823388">
    <property type="component" value="Chromosome 9K"/>
</dbReference>
<reference evidence="2" key="1">
    <citation type="submission" date="2020-05" db="EMBL/GenBank/DDBJ databases">
        <title>WGS assembly of Panicum virgatum.</title>
        <authorList>
            <person name="Lovell J.T."/>
            <person name="Jenkins J."/>
            <person name="Shu S."/>
            <person name="Juenger T.E."/>
            <person name="Schmutz J."/>
        </authorList>
    </citation>
    <scope>NUCLEOTIDE SEQUENCE</scope>
    <source>
        <strain evidence="2">AP13</strain>
    </source>
</reference>
<comment type="caution">
    <text evidence="2">The sequence shown here is derived from an EMBL/GenBank/DDBJ whole genome shotgun (WGS) entry which is preliminary data.</text>
</comment>
<feature type="region of interest" description="Disordered" evidence="1">
    <location>
        <begin position="121"/>
        <end position="142"/>
    </location>
</feature>
<protein>
    <submittedName>
        <fullName evidence="2">Uncharacterized protein</fullName>
    </submittedName>
</protein>
<evidence type="ECO:0000313" key="3">
    <source>
        <dbReference type="Proteomes" id="UP000823388"/>
    </source>
</evidence>